<dbReference type="STRING" id="314285.KT71_06634"/>
<dbReference type="AlphaFoldDB" id="A4ABC6"/>
<comment type="caution">
    <text evidence="6">The sequence shown here is derived from an EMBL/GenBank/DDBJ whole genome shotgun (WGS) entry which is preliminary data.</text>
</comment>
<keyword evidence="3" id="KW-0808">Transferase</keyword>
<dbReference type="GO" id="GO:0009307">
    <property type="term" value="P:DNA restriction-modification system"/>
    <property type="evidence" value="ECO:0007669"/>
    <property type="project" value="InterPro"/>
</dbReference>
<keyword evidence="7" id="KW-1185">Reference proteome</keyword>
<dbReference type="SUPFAM" id="SSF53335">
    <property type="entry name" value="S-adenosyl-L-methionine-dependent methyltransferases"/>
    <property type="match status" value="1"/>
</dbReference>
<dbReference type="InterPro" id="IPR029063">
    <property type="entry name" value="SAM-dependent_MTases_sf"/>
</dbReference>
<dbReference type="GO" id="GO:0003676">
    <property type="term" value="F:nucleic acid binding"/>
    <property type="evidence" value="ECO:0007669"/>
    <property type="project" value="InterPro"/>
</dbReference>
<reference evidence="6 7" key="2">
    <citation type="journal article" date="2009" name="PLoS ONE">
        <title>The photosynthetic apparatus and its regulation in the aerobic gammaproteobacterium Congregibacter litoralis gen. nov., sp. nov.</title>
        <authorList>
            <person name="Spring S."/>
            <person name="Lunsdorf H."/>
            <person name="Fuchs B.M."/>
            <person name="Tindall B.J."/>
        </authorList>
    </citation>
    <scope>NUCLEOTIDE SEQUENCE [LARGE SCALE GENOMIC DNA]</scope>
    <source>
        <strain evidence="6">KT71</strain>
    </source>
</reference>
<dbReference type="CDD" id="cd02440">
    <property type="entry name" value="AdoMet_MTases"/>
    <property type="match status" value="1"/>
</dbReference>
<evidence type="ECO:0000256" key="1">
    <source>
        <dbReference type="ARBA" id="ARBA00011900"/>
    </source>
</evidence>
<dbReference type="eggNOG" id="COG3392">
    <property type="taxonomic scope" value="Bacteria"/>
</dbReference>
<dbReference type="Gene3D" id="3.40.50.150">
    <property type="entry name" value="Vaccinia Virus protein VP39"/>
    <property type="match status" value="1"/>
</dbReference>
<dbReference type="InterPro" id="IPR012327">
    <property type="entry name" value="MeTrfase_D12"/>
</dbReference>
<dbReference type="Proteomes" id="UP000019205">
    <property type="component" value="Chromosome"/>
</dbReference>
<dbReference type="EC" id="2.1.1.72" evidence="1"/>
<dbReference type="Pfam" id="PF02086">
    <property type="entry name" value="MethyltransfD12"/>
    <property type="match status" value="2"/>
</dbReference>
<proteinExistence type="predicted"/>
<name>A4ABC6_9GAMM</name>
<evidence type="ECO:0000256" key="2">
    <source>
        <dbReference type="ARBA" id="ARBA00022603"/>
    </source>
</evidence>
<protein>
    <recommendedName>
        <fullName evidence="1">site-specific DNA-methyltransferase (adenine-specific)</fullName>
        <ecNumber evidence="1">2.1.1.72</ecNumber>
    </recommendedName>
</protein>
<dbReference type="EMBL" id="AAOA02000004">
    <property type="protein sequence ID" value="EAQ96680.2"/>
    <property type="molecule type" value="Genomic_DNA"/>
</dbReference>
<dbReference type="PROSITE" id="PS00092">
    <property type="entry name" value="N6_MTASE"/>
    <property type="match status" value="1"/>
</dbReference>
<organism evidence="6 7">
    <name type="scientific">Congregibacter litoralis KT71</name>
    <dbReference type="NCBI Taxonomy" id="314285"/>
    <lineage>
        <taxon>Bacteria</taxon>
        <taxon>Pseudomonadati</taxon>
        <taxon>Pseudomonadota</taxon>
        <taxon>Gammaproteobacteria</taxon>
        <taxon>Cellvibrionales</taxon>
        <taxon>Halieaceae</taxon>
        <taxon>Congregibacter</taxon>
    </lineage>
</organism>
<sequence>MKYMGSKRTMLKNGLGDVIDKSIASAPKVYDLFTGSGAVASHIAQRYQKAVIAVDLQTFAVVLAKSVLERDSAIADNSWICRWFARASAVQDMAMLKAASDLQESLITLEPEVAAALARKIATETENHPITSAYGGYYFSPLQSMWLDDLRRTLPKVKEHKDIALACLVRAASSCAAAPGHTAQPFKANPTAGPFLIEAWLRNLPKIVRETALFLSTQYAKVKGRSFVMDANIAAHDVQEDDLVFLDPPYSDVHYSRFYHVLETVARGEVGSIKGSGRYPPQEERPRSDYSLRTQSRTALDGLLSTLASRGANVLMTFPAGQASNGLSGAEVIEASSKHFKLIETKVTSRLSTLGGDRKHRAARQDSEELILYLSAK</sequence>
<gene>
    <name evidence="6" type="ORF">KT71_06634</name>
</gene>
<evidence type="ECO:0000256" key="5">
    <source>
        <dbReference type="ARBA" id="ARBA00047942"/>
    </source>
</evidence>
<dbReference type="GO" id="GO:0009007">
    <property type="term" value="F:site-specific DNA-methyltransferase (adenine-specific) activity"/>
    <property type="evidence" value="ECO:0007669"/>
    <property type="project" value="UniProtKB-EC"/>
</dbReference>
<evidence type="ECO:0000313" key="7">
    <source>
        <dbReference type="Proteomes" id="UP000019205"/>
    </source>
</evidence>
<keyword evidence="2 6" id="KW-0489">Methyltransferase</keyword>
<keyword evidence="4" id="KW-0949">S-adenosyl-L-methionine</keyword>
<reference evidence="6 7" key="1">
    <citation type="journal article" date="2007" name="Proc. Natl. Acad. Sci. U.S.A.">
        <title>Characterization of a marine gammaproteobacterium capable of aerobic anoxygenic photosynthesis.</title>
        <authorList>
            <person name="Fuchs B.M."/>
            <person name="Spring S."/>
            <person name="Teeling H."/>
            <person name="Quast C."/>
            <person name="Wulf J."/>
            <person name="Schattenhofer M."/>
            <person name="Yan S."/>
            <person name="Ferriera S."/>
            <person name="Johnson J."/>
            <person name="Glockner F.O."/>
            <person name="Amann R."/>
        </authorList>
    </citation>
    <scope>NUCLEOTIDE SEQUENCE [LARGE SCALE GENOMIC DNA]</scope>
    <source>
        <strain evidence="6">KT71</strain>
    </source>
</reference>
<evidence type="ECO:0000256" key="4">
    <source>
        <dbReference type="ARBA" id="ARBA00022691"/>
    </source>
</evidence>
<dbReference type="HOGENOM" id="CLU_034356_2_0_6"/>
<dbReference type="InterPro" id="IPR002052">
    <property type="entry name" value="DNA_methylase_N6_adenine_CS"/>
</dbReference>
<evidence type="ECO:0000313" key="6">
    <source>
        <dbReference type="EMBL" id="EAQ96680.2"/>
    </source>
</evidence>
<evidence type="ECO:0000256" key="3">
    <source>
        <dbReference type="ARBA" id="ARBA00022679"/>
    </source>
</evidence>
<accession>A4ABC6</accession>
<dbReference type="GO" id="GO:0032259">
    <property type="term" value="P:methylation"/>
    <property type="evidence" value="ECO:0007669"/>
    <property type="project" value="UniProtKB-KW"/>
</dbReference>
<comment type="catalytic activity">
    <reaction evidence="5">
        <text>a 2'-deoxyadenosine in DNA + S-adenosyl-L-methionine = an N(6)-methyl-2'-deoxyadenosine in DNA + S-adenosyl-L-homocysteine + H(+)</text>
        <dbReference type="Rhea" id="RHEA:15197"/>
        <dbReference type="Rhea" id="RHEA-COMP:12418"/>
        <dbReference type="Rhea" id="RHEA-COMP:12419"/>
        <dbReference type="ChEBI" id="CHEBI:15378"/>
        <dbReference type="ChEBI" id="CHEBI:57856"/>
        <dbReference type="ChEBI" id="CHEBI:59789"/>
        <dbReference type="ChEBI" id="CHEBI:90615"/>
        <dbReference type="ChEBI" id="CHEBI:90616"/>
        <dbReference type="EC" id="2.1.1.72"/>
    </reaction>
</comment>